<feature type="transmembrane region" description="Helical" evidence="10">
    <location>
        <begin position="172"/>
        <end position="191"/>
    </location>
</feature>
<evidence type="ECO:0000256" key="3">
    <source>
        <dbReference type="ARBA" id="ARBA00022106"/>
    </source>
</evidence>
<evidence type="ECO:0000256" key="8">
    <source>
        <dbReference type="ARBA" id="ARBA00023136"/>
    </source>
</evidence>
<evidence type="ECO:0000256" key="5">
    <source>
        <dbReference type="ARBA" id="ARBA00022475"/>
    </source>
</evidence>
<feature type="transmembrane region" description="Helical" evidence="10">
    <location>
        <begin position="321"/>
        <end position="345"/>
    </location>
</feature>
<keyword evidence="5" id="KW-1003">Cell membrane</keyword>
<keyword evidence="9" id="KW-0046">Antibiotic resistance</keyword>
<keyword evidence="6 10" id="KW-0812">Transmembrane</keyword>
<dbReference type="InterPro" id="IPR048279">
    <property type="entry name" value="MdtK-like"/>
</dbReference>
<feature type="transmembrane region" description="Helical" evidence="10">
    <location>
        <begin position="51"/>
        <end position="75"/>
    </location>
</feature>
<keyword evidence="8 10" id="KW-0472">Membrane</keyword>
<organism evidence="11 12">
    <name type="scientific">Candidatus Fimicola merdigallinarum</name>
    <dbReference type="NCBI Taxonomy" id="2840819"/>
    <lineage>
        <taxon>Bacteria</taxon>
        <taxon>Bacillati</taxon>
        <taxon>Bacillota</taxon>
        <taxon>Clostridia</taxon>
        <taxon>Lachnospirales</taxon>
        <taxon>Lachnospiraceae</taxon>
        <taxon>Lachnospiraceae incertae sedis</taxon>
        <taxon>Candidatus Fimicola</taxon>
    </lineage>
</organism>
<dbReference type="Proteomes" id="UP000823611">
    <property type="component" value="Unassembled WGS sequence"/>
</dbReference>
<dbReference type="PIRSF" id="PIRSF006603">
    <property type="entry name" value="DinF"/>
    <property type="match status" value="1"/>
</dbReference>
<proteinExistence type="inferred from homology"/>
<evidence type="ECO:0000256" key="2">
    <source>
        <dbReference type="ARBA" id="ARBA00008417"/>
    </source>
</evidence>
<comment type="subcellular location">
    <subcellularLocation>
        <location evidence="1">Cell membrane</location>
        <topology evidence="1">Multi-pass membrane protein</topology>
    </subcellularLocation>
</comment>
<evidence type="ECO:0000256" key="7">
    <source>
        <dbReference type="ARBA" id="ARBA00022989"/>
    </source>
</evidence>
<dbReference type="GO" id="GO:0015297">
    <property type="term" value="F:antiporter activity"/>
    <property type="evidence" value="ECO:0007669"/>
    <property type="project" value="InterPro"/>
</dbReference>
<dbReference type="InterPro" id="IPR045070">
    <property type="entry name" value="MATE_MepA-like"/>
</dbReference>
<feature type="transmembrane region" description="Helical" evidence="10">
    <location>
        <begin position="396"/>
        <end position="414"/>
    </location>
</feature>
<dbReference type="InterPro" id="IPR051327">
    <property type="entry name" value="MATE_MepA_subfamily"/>
</dbReference>
<feature type="transmembrane region" description="Helical" evidence="10">
    <location>
        <begin position="142"/>
        <end position="160"/>
    </location>
</feature>
<dbReference type="GO" id="GO:0005886">
    <property type="term" value="C:plasma membrane"/>
    <property type="evidence" value="ECO:0007669"/>
    <property type="project" value="UniProtKB-SubCell"/>
</dbReference>
<gene>
    <name evidence="11" type="ORF">IAC55_04330</name>
</gene>
<evidence type="ECO:0000256" key="10">
    <source>
        <dbReference type="SAM" id="Phobius"/>
    </source>
</evidence>
<name>A0A9D9DX88_9FIRM</name>
<feature type="transmembrane region" description="Helical" evidence="10">
    <location>
        <begin position="420"/>
        <end position="439"/>
    </location>
</feature>
<dbReference type="NCBIfam" id="TIGR00797">
    <property type="entry name" value="matE"/>
    <property type="match status" value="1"/>
</dbReference>
<dbReference type="CDD" id="cd13143">
    <property type="entry name" value="MATE_MepA_like"/>
    <property type="match status" value="1"/>
</dbReference>
<accession>A0A9D9DX88</accession>
<dbReference type="EMBL" id="JADIMX010000082">
    <property type="protein sequence ID" value="MBO8434533.1"/>
    <property type="molecule type" value="Genomic_DNA"/>
</dbReference>
<keyword evidence="7 10" id="KW-1133">Transmembrane helix</keyword>
<reference evidence="11" key="2">
    <citation type="journal article" date="2021" name="PeerJ">
        <title>Extensive microbial diversity within the chicken gut microbiome revealed by metagenomics and culture.</title>
        <authorList>
            <person name="Gilroy R."/>
            <person name="Ravi A."/>
            <person name="Getino M."/>
            <person name="Pursley I."/>
            <person name="Horton D.L."/>
            <person name="Alikhan N.F."/>
            <person name="Baker D."/>
            <person name="Gharbi K."/>
            <person name="Hall N."/>
            <person name="Watson M."/>
            <person name="Adriaenssens E.M."/>
            <person name="Foster-Nyarko E."/>
            <person name="Jarju S."/>
            <person name="Secka A."/>
            <person name="Antonio M."/>
            <person name="Oren A."/>
            <person name="Chaudhuri R.R."/>
            <person name="La Ragione R."/>
            <person name="Hildebrand F."/>
            <person name="Pallen M.J."/>
        </authorList>
    </citation>
    <scope>NUCLEOTIDE SEQUENCE</scope>
    <source>
        <strain evidence="11">F6-4510</strain>
    </source>
</reference>
<comment type="similarity">
    <text evidence="2">Belongs to the multi antimicrobial extrusion (MATE) (TC 2.A.66.1) family. MepA subfamily.</text>
</comment>
<dbReference type="PANTHER" id="PTHR43823">
    <property type="entry name" value="SPORULATION PROTEIN YKVU"/>
    <property type="match status" value="1"/>
</dbReference>
<evidence type="ECO:0000256" key="6">
    <source>
        <dbReference type="ARBA" id="ARBA00022692"/>
    </source>
</evidence>
<comment type="caution">
    <text evidence="11">The sequence shown here is derived from an EMBL/GenBank/DDBJ whole genome shotgun (WGS) entry which is preliminary data.</text>
</comment>
<feature type="transmembrane region" description="Helical" evidence="10">
    <location>
        <begin position="197"/>
        <end position="218"/>
    </location>
</feature>
<protein>
    <recommendedName>
        <fullName evidence="3">Multidrug export protein MepA</fullName>
    </recommendedName>
</protein>
<feature type="transmembrane region" description="Helical" evidence="10">
    <location>
        <begin position="273"/>
        <end position="292"/>
    </location>
</feature>
<evidence type="ECO:0000256" key="1">
    <source>
        <dbReference type="ARBA" id="ARBA00004651"/>
    </source>
</evidence>
<evidence type="ECO:0000256" key="4">
    <source>
        <dbReference type="ARBA" id="ARBA00022448"/>
    </source>
</evidence>
<evidence type="ECO:0000313" key="12">
    <source>
        <dbReference type="Proteomes" id="UP000823611"/>
    </source>
</evidence>
<dbReference type="GO" id="GO:0042910">
    <property type="term" value="F:xenobiotic transmembrane transporter activity"/>
    <property type="evidence" value="ECO:0007669"/>
    <property type="project" value="InterPro"/>
</dbReference>
<feature type="transmembrane region" description="Helical" evidence="10">
    <location>
        <begin position="96"/>
        <end position="118"/>
    </location>
</feature>
<evidence type="ECO:0000256" key="9">
    <source>
        <dbReference type="ARBA" id="ARBA00023251"/>
    </source>
</evidence>
<dbReference type="GO" id="GO:0046677">
    <property type="term" value="P:response to antibiotic"/>
    <property type="evidence" value="ECO:0007669"/>
    <property type="project" value="UniProtKB-KW"/>
</dbReference>
<reference evidence="11" key="1">
    <citation type="submission" date="2020-10" db="EMBL/GenBank/DDBJ databases">
        <authorList>
            <person name="Gilroy R."/>
        </authorList>
    </citation>
    <scope>NUCLEOTIDE SEQUENCE</scope>
    <source>
        <strain evidence="11">F6-4510</strain>
    </source>
</reference>
<feature type="transmembrane region" description="Helical" evidence="10">
    <location>
        <begin position="365"/>
        <end position="384"/>
    </location>
</feature>
<dbReference type="InterPro" id="IPR002528">
    <property type="entry name" value="MATE_fam"/>
</dbReference>
<dbReference type="Pfam" id="PF01554">
    <property type="entry name" value="MatE"/>
    <property type="match status" value="2"/>
</dbReference>
<sequence length="452" mass="49605">MSKNSVDLGNDSVGKLLLKLSVPAITAQIINALYNIVDRMYIGNMAENGDLALTGLGLCFPIIIIITAFASLMAQGAAPIAGIHMGKGDNDKAENIMGNSFVLLVITAILITVVFQIFREPLLYLMGASENTIGYASDYLRVYLWGTLPVLITLGMNMFVNTQGFSKVGMKTVLIGAVSNIILDPIFIYVFDMGVEGAGYATIISQAISALWVMKFLFGKKTILRLKKKYFKLKKEFIVPALSLGISPFVMMSTESLISIVLNTSLQRTGGDIAVGAMTILSSIMQFVSLPLQGLGQGAQPIISYNFGAKKYSRVKDTFRFFIITSVSMTIVVWFATMFGAPAIARIFTKSEELIKFTVPSMRTYFFMVIAMGVQMSCQQTFLATGQAKISLFLALLRKVILLAPLVILFSYIWGESGVFVAEPVSDLTAATVTFIMFMRNRHYIFEGTKRK</sequence>
<dbReference type="PANTHER" id="PTHR43823:SF3">
    <property type="entry name" value="MULTIDRUG EXPORT PROTEIN MEPA"/>
    <property type="match status" value="1"/>
</dbReference>
<evidence type="ECO:0000313" key="11">
    <source>
        <dbReference type="EMBL" id="MBO8434533.1"/>
    </source>
</evidence>
<feature type="transmembrane region" description="Helical" evidence="10">
    <location>
        <begin position="238"/>
        <end position="261"/>
    </location>
</feature>
<keyword evidence="4" id="KW-0813">Transport</keyword>
<dbReference type="AlphaFoldDB" id="A0A9D9DX88"/>